<dbReference type="PROSITE" id="PS51257">
    <property type="entry name" value="PROKAR_LIPOPROTEIN"/>
    <property type="match status" value="1"/>
</dbReference>
<dbReference type="EMBL" id="VSSQ01019214">
    <property type="protein sequence ID" value="MPM63095.1"/>
    <property type="molecule type" value="Genomic_DNA"/>
</dbReference>
<sequence length="211" mass="22594">MQARPPGRLLVITLHPLLGIACCHRCNDGAVQPSGEQHPIGNIAHELALDCSFQCCADFPNAATVLLYHVITGPRTGVPLLGLPIRTVVVLARQKQLNGTADPFQGFQLTGHIVATLSIPPLIEGNDADMVTGDEKGLLGSVIQGKGKDSVQLFQEIRALVLIQCKDDFAVTLGQKLIPALIALSDFLVVVDLPIDCQHQITIFAVQRLTS</sequence>
<organism evidence="1">
    <name type="scientific">bioreactor metagenome</name>
    <dbReference type="NCBI Taxonomy" id="1076179"/>
    <lineage>
        <taxon>unclassified sequences</taxon>
        <taxon>metagenomes</taxon>
        <taxon>ecological metagenomes</taxon>
    </lineage>
</organism>
<accession>A0A645BCC3</accession>
<name>A0A645BCC3_9ZZZZ</name>
<gene>
    <name evidence="1" type="ORF">SDC9_109975</name>
</gene>
<comment type="caution">
    <text evidence="1">The sequence shown here is derived from an EMBL/GenBank/DDBJ whole genome shotgun (WGS) entry which is preliminary data.</text>
</comment>
<proteinExistence type="predicted"/>
<reference evidence="1" key="1">
    <citation type="submission" date="2019-08" db="EMBL/GenBank/DDBJ databases">
        <authorList>
            <person name="Kucharzyk K."/>
            <person name="Murdoch R.W."/>
            <person name="Higgins S."/>
            <person name="Loffler F."/>
        </authorList>
    </citation>
    <scope>NUCLEOTIDE SEQUENCE</scope>
</reference>
<dbReference type="AlphaFoldDB" id="A0A645BCC3"/>
<evidence type="ECO:0000313" key="1">
    <source>
        <dbReference type="EMBL" id="MPM63095.1"/>
    </source>
</evidence>
<protein>
    <submittedName>
        <fullName evidence="1">Uncharacterized protein</fullName>
    </submittedName>
</protein>